<dbReference type="Ensembl" id="ENSFTIT00000014456.1">
    <property type="protein sequence ID" value="ENSFTIP00000013861.1"/>
    <property type="gene ID" value="ENSFTIG00000009216.1"/>
</dbReference>
<dbReference type="GO" id="GO:0000978">
    <property type="term" value="F:RNA polymerase II cis-regulatory region sequence-specific DNA binding"/>
    <property type="evidence" value="ECO:0007669"/>
    <property type="project" value="TreeGrafter"/>
</dbReference>
<dbReference type="Pfam" id="PF03957">
    <property type="entry name" value="Jun"/>
    <property type="match status" value="1"/>
</dbReference>
<keyword evidence="3" id="KW-0238">DNA-binding</keyword>
<comment type="similarity">
    <text evidence="1">Belongs to the bZIP family. Jun subfamily.</text>
</comment>
<dbReference type="GO" id="GO:0005667">
    <property type="term" value="C:transcription regulator complex"/>
    <property type="evidence" value="ECO:0007669"/>
    <property type="project" value="TreeGrafter"/>
</dbReference>
<sequence length="356" mass="37478">MAGLAVQLGAISGLQHCWQPWSSDRAEAATQHSREERFGCGSCILLAASRALLPVACTQSSTIALHLLPPAPAADLLLGSGVGSGEGGVGTQGDPEAPLGSAVELLLLKLPPATDLEQLLIQISLTGPFLYQQPVTQEQEGFANGFVKALADLQKQNQLLAALPLSLSGPCCPSHSGPANTDLHAVNTTLTSFNPAGPLSPSSSSYPAAIAPPGLVFGVSGLENGPLLPTPGPTWPFEELQIVPDMQVATGSDDGSSIPVLLSLLDTESREQLKVEQKQLRNQITASKCQQWKLEHITHLEEKVKALKGQNAELATTTNLLHAQVMQLQGHVHSHLSSSCHINTTSPVVIIFQQEI</sequence>
<dbReference type="GO" id="GO:0000981">
    <property type="term" value="F:DNA-binding transcription factor activity, RNA polymerase II-specific"/>
    <property type="evidence" value="ECO:0007669"/>
    <property type="project" value="TreeGrafter"/>
</dbReference>
<dbReference type="SUPFAM" id="SSF57959">
    <property type="entry name" value="Leucine zipper domain"/>
    <property type="match status" value="1"/>
</dbReference>
<name>A0A8C4UJ00_FALTI</name>
<protein>
    <recommendedName>
        <fullName evidence="6">Transcription factor JunB</fullName>
    </recommendedName>
    <alternativeName>
        <fullName evidence="7">Transcription factor AP-1 subunit JunB</fullName>
    </alternativeName>
</protein>
<keyword evidence="2" id="KW-0805">Transcription regulation</keyword>
<dbReference type="InterPro" id="IPR004827">
    <property type="entry name" value="bZIP"/>
</dbReference>
<evidence type="ECO:0000313" key="10">
    <source>
        <dbReference type="Ensembl" id="ENSFTIP00000013861.1"/>
    </source>
</evidence>
<evidence type="ECO:0000256" key="2">
    <source>
        <dbReference type="ARBA" id="ARBA00023015"/>
    </source>
</evidence>
<accession>A0A8C4UJ00</accession>
<dbReference type="AlphaFoldDB" id="A0A8C4UJ00"/>
<dbReference type="Proteomes" id="UP000694562">
    <property type="component" value="Unplaced"/>
</dbReference>
<proteinExistence type="inferred from homology"/>
<reference evidence="10" key="1">
    <citation type="submission" date="2025-08" db="UniProtKB">
        <authorList>
            <consortium name="Ensembl"/>
        </authorList>
    </citation>
    <scope>IDENTIFICATION</scope>
</reference>
<dbReference type="PANTHER" id="PTHR11462">
    <property type="entry name" value="JUN TRANSCRIPTION FACTOR-RELATED"/>
    <property type="match status" value="1"/>
</dbReference>
<dbReference type="Gene3D" id="1.20.5.170">
    <property type="match status" value="1"/>
</dbReference>
<dbReference type="InterPro" id="IPR005643">
    <property type="entry name" value="JNK"/>
</dbReference>
<organism evidence="10 11">
    <name type="scientific">Falco tinnunculus</name>
    <name type="common">Common kestrel</name>
    <dbReference type="NCBI Taxonomy" id="100819"/>
    <lineage>
        <taxon>Eukaryota</taxon>
        <taxon>Metazoa</taxon>
        <taxon>Chordata</taxon>
        <taxon>Craniata</taxon>
        <taxon>Vertebrata</taxon>
        <taxon>Euteleostomi</taxon>
        <taxon>Archelosauria</taxon>
        <taxon>Archosauria</taxon>
        <taxon>Dinosauria</taxon>
        <taxon>Saurischia</taxon>
        <taxon>Theropoda</taxon>
        <taxon>Coelurosauria</taxon>
        <taxon>Aves</taxon>
        <taxon>Neognathae</taxon>
        <taxon>Neoaves</taxon>
        <taxon>Telluraves</taxon>
        <taxon>Australaves</taxon>
        <taxon>Falconiformes</taxon>
        <taxon>Falconidae</taxon>
        <taxon>Falco</taxon>
    </lineage>
</organism>
<dbReference type="InterPro" id="IPR046347">
    <property type="entry name" value="bZIP_sf"/>
</dbReference>
<dbReference type="PANTHER" id="PTHR11462:SF37">
    <property type="entry name" value="TRANSCRIPTION FACTOR JUNB"/>
    <property type="match status" value="1"/>
</dbReference>
<feature type="domain" description="BZIP" evidence="9">
    <location>
        <begin position="269"/>
        <end position="334"/>
    </location>
</feature>
<keyword evidence="11" id="KW-1185">Reference proteome</keyword>
<evidence type="ECO:0000256" key="1">
    <source>
        <dbReference type="ARBA" id="ARBA00006882"/>
    </source>
</evidence>
<evidence type="ECO:0000259" key="9">
    <source>
        <dbReference type="SMART" id="SM00338"/>
    </source>
</evidence>
<dbReference type="CDD" id="cd14696">
    <property type="entry name" value="bZIP_Jun"/>
    <property type="match status" value="1"/>
</dbReference>
<dbReference type="GO" id="GO:0042127">
    <property type="term" value="P:regulation of cell population proliferation"/>
    <property type="evidence" value="ECO:0007669"/>
    <property type="project" value="TreeGrafter"/>
</dbReference>
<keyword evidence="8" id="KW-0175">Coiled coil</keyword>
<reference evidence="10" key="2">
    <citation type="submission" date="2025-09" db="UniProtKB">
        <authorList>
            <consortium name="Ensembl"/>
        </authorList>
    </citation>
    <scope>IDENTIFICATION</scope>
</reference>
<evidence type="ECO:0000256" key="3">
    <source>
        <dbReference type="ARBA" id="ARBA00023125"/>
    </source>
</evidence>
<dbReference type="InterPro" id="IPR002112">
    <property type="entry name" value="Leuzip_Jun"/>
</dbReference>
<dbReference type="InterPro" id="IPR050946">
    <property type="entry name" value="AP-1_TF_bZIP"/>
</dbReference>
<evidence type="ECO:0000256" key="8">
    <source>
        <dbReference type="SAM" id="Coils"/>
    </source>
</evidence>
<keyword evidence="4" id="KW-0804">Transcription</keyword>
<dbReference type="PRINTS" id="PR00043">
    <property type="entry name" value="LEUZIPPRJUN"/>
</dbReference>
<evidence type="ECO:0000256" key="5">
    <source>
        <dbReference type="ARBA" id="ARBA00023242"/>
    </source>
</evidence>
<dbReference type="OrthoDB" id="2187714at2759"/>
<evidence type="ECO:0000313" key="11">
    <source>
        <dbReference type="Proteomes" id="UP000694562"/>
    </source>
</evidence>
<keyword evidence="5" id="KW-0539">Nucleus</keyword>
<dbReference type="OMA" id="ANPFIYR"/>
<evidence type="ECO:0000256" key="7">
    <source>
        <dbReference type="ARBA" id="ARBA00030588"/>
    </source>
</evidence>
<feature type="coiled-coil region" evidence="8">
    <location>
        <begin position="270"/>
        <end position="317"/>
    </location>
</feature>
<dbReference type="Pfam" id="PF00170">
    <property type="entry name" value="bZIP_1"/>
    <property type="match status" value="1"/>
</dbReference>
<evidence type="ECO:0000256" key="4">
    <source>
        <dbReference type="ARBA" id="ARBA00023163"/>
    </source>
</evidence>
<evidence type="ECO:0000256" key="6">
    <source>
        <dbReference type="ARBA" id="ARBA00029505"/>
    </source>
</evidence>
<dbReference type="SMART" id="SM00338">
    <property type="entry name" value="BRLZ"/>
    <property type="match status" value="1"/>
</dbReference>
<dbReference type="GO" id="GO:0051726">
    <property type="term" value="P:regulation of cell cycle"/>
    <property type="evidence" value="ECO:0007669"/>
    <property type="project" value="TreeGrafter"/>
</dbReference>